<dbReference type="Gene3D" id="1.25.40.10">
    <property type="entry name" value="Tetratricopeptide repeat domain"/>
    <property type="match status" value="3"/>
</dbReference>
<dbReference type="Gene3D" id="3.40.50.1460">
    <property type="match status" value="1"/>
</dbReference>
<feature type="repeat" description="TPR" evidence="3">
    <location>
        <begin position="541"/>
        <end position="574"/>
    </location>
</feature>
<dbReference type="PANTHER" id="PTHR45641">
    <property type="entry name" value="TETRATRICOPEPTIDE REPEAT PROTEIN (AFU_ORTHOLOGUE AFUA_6G03870)"/>
    <property type="match status" value="1"/>
</dbReference>
<dbReference type="OrthoDB" id="6161812at2759"/>
<evidence type="ECO:0000256" key="3">
    <source>
        <dbReference type="PROSITE-ProRule" id="PRU00339"/>
    </source>
</evidence>
<reference evidence="5 6" key="1">
    <citation type="journal article" date="2013" name="Curr. Biol.">
        <title>The Genome of the Foraminiferan Reticulomyxa filosa.</title>
        <authorList>
            <person name="Glockner G."/>
            <person name="Hulsmann N."/>
            <person name="Schleicher M."/>
            <person name="Noegel A.A."/>
            <person name="Eichinger L."/>
            <person name="Gallinger C."/>
            <person name="Pawlowski J."/>
            <person name="Sierra R."/>
            <person name="Euteneuer U."/>
            <person name="Pillet L."/>
            <person name="Moustafa A."/>
            <person name="Platzer M."/>
            <person name="Groth M."/>
            <person name="Szafranski K."/>
            <person name="Schliwa M."/>
        </authorList>
    </citation>
    <scope>NUCLEOTIDE SEQUENCE [LARGE SCALE GENOMIC DNA]</scope>
</reference>
<protein>
    <recommendedName>
        <fullName evidence="4">Peptidase C14 caspase domain-containing protein</fullName>
    </recommendedName>
</protein>
<dbReference type="Pfam" id="PF00656">
    <property type="entry name" value="Peptidase_C14"/>
    <property type="match status" value="1"/>
</dbReference>
<dbReference type="InterPro" id="IPR011990">
    <property type="entry name" value="TPR-like_helical_dom_sf"/>
</dbReference>
<dbReference type="InterPro" id="IPR019734">
    <property type="entry name" value="TPR_rpt"/>
</dbReference>
<dbReference type="InterPro" id="IPR011600">
    <property type="entry name" value="Pept_C14_caspase"/>
</dbReference>
<name>X6N9S9_RETFI</name>
<dbReference type="GO" id="GO:0004197">
    <property type="term" value="F:cysteine-type endopeptidase activity"/>
    <property type="evidence" value="ECO:0007669"/>
    <property type="project" value="InterPro"/>
</dbReference>
<dbReference type="InterPro" id="IPR029030">
    <property type="entry name" value="Caspase-like_dom_sf"/>
</dbReference>
<comment type="caution">
    <text evidence="5">The sequence shown here is derived from an EMBL/GenBank/DDBJ whole genome shotgun (WGS) entry which is preliminary data.</text>
</comment>
<dbReference type="Proteomes" id="UP000023152">
    <property type="component" value="Unassembled WGS sequence"/>
</dbReference>
<keyword evidence="1" id="KW-0677">Repeat</keyword>
<feature type="repeat" description="TPR" evidence="3">
    <location>
        <begin position="643"/>
        <end position="676"/>
    </location>
</feature>
<feature type="repeat" description="TPR" evidence="3">
    <location>
        <begin position="601"/>
        <end position="634"/>
    </location>
</feature>
<sequence>MPYKAFVSLKKETHKVKLVFLRLKSLKKKVLEIINTAKNDNDKTRNSMHQFKIVDNNGNDITSNKQLKIAFKTRPVFLSVHFIQTITTDDKVDHDNDEKKNPEEKFHKIINPLVLLTGSAKYKSLNDLPDVKEDLIMFKNVFKEVYGYEVYCTYDPNKPETESLTLRQLNRFLMKYYINIAEKSYDSLIFVWCGYGNTTSEEKEEGEDILITSDDDKYKSFKKVQELFGHDTNVFLNKPKIYIKNVYRGNEQHQQRKRINQQWYNCGSDTITISSITPGKSIFNSTNPYKGKGSYFTECFCNVISQNIKSSKSLYDNLMLISKSTKQKALNGQIIQLTSTCDRHAFLYINNNYLSSTNAELDKDVSWNKANKKAHEMVNEMINNKQQGIVVVATNIEQLAKSNSNGQLSQKNIPFSMMIDSSQYMKKKLILESYSISSFHSKIITFDNITIDGSVYAVDCIIDGFGNCHITQQLIPTNTSVIRCHFRSHVFTCPWPIDIENLMELGKNTLDISKVNEAIQLFRFVLCVQLQTLHDLHIDVAYSYFQLGKAHEYKGEYDKAIEYYEKDLEISLGEYDKAIEYHETSLKIKLNKFVHDNYEVSVSYNNLGCVYDNKGEYDKAIEYHEKSLKIRLDILGPEHLAVATSYNNLGLAYNSKGEYDKAIEYHEKDLKISLNKLGSDHPDVAISYKNLASAYCGKQEYGKAMELEKSILGNIYFEKGDKVEAKKCYENALSIYIQKLGKNHQKTIKVELRLKNL</sequence>
<evidence type="ECO:0000313" key="5">
    <source>
        <dbReference type="EMBL" id="ETO22057.1"/>
    </source>
</evidence>
<feature type="domain" description="Peptidase C14 caspase" evidence="4">
    <location>
        <begin position="114"/>
        <end position="327"/>
    </location>
</feature>
<dbReference type="PROSITE" id="PS50293">
    <property type="entry name" value="TPR_REGION"/>
    <property type="match status" value="3"/>
</dbReference>
<dbReference type="GO" id="GO:0006508">
    <property type="term" value="P:proteolysis"/>
    <property type="evidence" value="ECO:0007669"/>
    <property type="project" value="InterPro"/>
</dbReference>
<evidence type="ECO:0000256" key="1">
    <source>
        <dbReference type="ARBA" id="ARBA00022737"/>
    </source>
</evidence>
<dbReference type="PROSITE" id="PS50005">
    <property type="entry name" value="TPR"/>
    <property type="match status" value="3"/>
</dbReference>
<evidence type="ECO:0000313" key="6">
    <source>
        <dbReference type="Proteomes" id="UP000023152"/>
    </source>
</evidence>
<dbReference type="Pfam" id="PF07719">
    <property type="entry name" value="TPR_2"/>
    <property type="match status" value="1"/>
</dbReference>
<dbReference type="Pfam" id="PF13424">
    <property type="entry name" value="TPR_12"/>
    <property type="match status" value="1"/>
</dbReference>
<keyword evidence="6" id="KW-1185">Reference proteome</keyword>
<evidence type="ECO:0000256" key="2">
    <source>
        <dbReference type="ARBA" id="ARBA00022803"/>
    </source>
</evidence>
<keyword evidence="2 3" id="KW-0802">TPR repeat</keyword>
<accession>X6N9S9</accession>
<evidence type="ECO:0000259" key="4">
    <source>
        <dbReference type="Pfam" id="PF00656"/>
    </source>
</evidence>
<dbReference type="AlphaFoldDB" id="X6N9S9"/>
<dbReference type="PANTHER" id="PTHR45641:SF1">
    <property type="entry name" value="AAA+ ATPASE DOMAIN-CONTAINING PROTEIN"/>
    <property type="match status" value="1"/>
</dbReference>
<dbReference type="SUPFAM" id="SSF48452">
    <property type="entry name" value="TPR-like"/>
    <property type="match status" value="2"/>
</dbReference>
<dbReference type="SMART" id="SM00028">
    <property type="entry name" value="TPR"/>
    <property type="match status" value="4"/>
</dbReference>
<dbReference type="EMBL" id="ASPP01011069">
    <property type="protein sequence ID" value="ETO22057.1"/>
    <property type="molecule type" value="Genomic_DNA"/>
</dbReference>
<dbReference type="InterPro" id="IPR013105">
    <property type="entry name" value="TPR_2"/>
</dbReference>
<dbReference type="SUPFAM" id="SSF52129">
    <property type="entry name" value="Caspase-like"/>
    <property type="match status" value="1"/>
</dbReference>
<dbReference type="Pfam" id="PF13374">
    <property type="entry name" value="TPR_10"/>
    <property type="match status" value="1"/>
</dbReference>
<gene>
    <name evidence="5" type="ORF">RFI_15146</name>
</gene>
<organism evidence="5 6">
    <name type="scientific">Reticulomyxa filosa</name>
    <dbReference type="NCBI Taxonomy" id="46433"/>
    <lineage>
        <taxon>Eukaryota</taxon>
        <taxon>Sar</taxon>
        <taxon>Rhizaria</taxon>
        <taxon>Retaria</taxon>
        <taxon>Foraminifera</taxon>
        <taxon>Monothalamids</taxon>
        <taxon>Reticulomyxidae</taxon>
        <taxon>Reticulomyxa</taxon>
    </lineage>
</organism>
<proteinExistence type="predicted"/>